<dbReference type="GO" id="GO:0004568">
    <property type="term" value="F:chitinase activity"/>
    <property type="evidence" value="ECO:0007669"/>
    <property type="project" value="TreeGrafter"/>
</dbReference>
<protein>
    <recommendedName>
        <fullName evidence="1">GH18 domain-containing protein</fullName>
    </recommendedName>
</protein>
<accession>A0A8J2PP85</accession>
<evidence type="ECO:0000313" key="2">
    <source>
        <dbReference type="EMBL" id="CAG7830925.1"/>
    </source>
</evidence>
<dbReference type="Pfam" id="PF00704">
    <property type="entry name" value="Glyco_hydro_18"/>
    <property type="match status" value="1"/>
</dbReference>
<name>A0A8J2PP85_9HEXA</name>
<dbReference type="AlphaFoldDB" id="A0A8J2PP85"/>
<comment type="caution">
    <text evidence="2">The sequence shown here is derived from an EMBL/GenBank/DDBJ whole genome shotgun (WGS) entry which is preliminary data.</text>
</comment>
<feature type="domain" description="GH18" evidence="1">
    <location>
        <begin position="1"/>
        <end position="70"/>
    </location>
</feature>
<dbReference type="InterPro" id="IPR001223">
    <property type="entry name" value="Glyco_hydro18_cat"/>
</dbReference>
<dbReference type="GO" id="GO:0005975">
    <property type="term" value="P:carbohydrate metabolic process"/>
    <property type="evidence" value="ECO:0007669"/>
    <property type="project" value="InterPro"/>
</dbReference>
<reference evidence="2" key="1">
    <citation type="submission" date="2021-06" db="EMBL/GenBank/DDBJ databases">
        <authorList>
            <person name="Hodson N. C."/>
            <person name="Mongue J. A."/>
            <person name="Jaron S. K."/>
        </authorList>
    </citation>
    <scope>NUCLEOTIDE SEQUENCE</scope>
</reference>
<dbReference type="OrthoDB" id="73875at2759"/>
<dbReference type="GO" id="GO:0005576">
    <property type="term" value="C:extracellular region"/>
    <property type="evidence" value="ECO:0007669"/>
    <property type="project" value="TreeGrafter"/>
</dbReference>
<sequence length="70" mass="7991">MKPLDAYLDLEEEYGKGWYKKVNGIKLKHPHLRVLLAIGGWNEGSEKYSVMAEDPVSREKFAQSALSLVR</sequence>
<dbReference type="EMBL" id="CAJVCH010558123">
    <property type="protein sequence ID" value="CAG7830925.1"/>
    <property type="molecule type" value="Genomic_DNA"/>
</dbReference>
<dbReference type="InterPro" id="IPR050314">
    <property type="entry name" value="Glycosyl_Hydrlase_18"/>
</dbReference>
<dbReference type="PROSITE" id="PS51910">
    <property type="entry name" value="GH18_2"/>
    <property type="match status" value="1"/>
</dbReference>
<proteinExistence type="predicted"/>
<dbReference type="PANTHER" id="PTHR11177">
    <property type="entry name" value="CHITINASE"/>
    <property type="match status" value="1"/>
</dbReference>
<dbReference type="GO" id="GO:0006032">
    <property type="term" value="P:chitin catabolic process"/>
    <property type="evidence" value="ECO:0007669"/>
    <property type="project" value="TreeGrafter"/>
</dbReference>
<evidence type="ECO:0000313" key="3">
    <source>
        <dbReference type="Proteomes" id="UP000708208"/>
    </source>
</evidence>
<dbReference type="Proteomes" id="UP000708208">
    <property type="component" value="Unassembled WGS sequence"/>
</dbReference>
<dbReference type="GO" id="GO:0008061">
    <property type="term" value="F:chitin binding"/>
    <property type="evidence" value="ECO:0007669"/>
    <property type="project" value="TreeGrafter"/>
</dbReference>
<evidence type="ECO:0000259" key="1">
    <source>
        <dbReference type="PROSITE" id="PS51910"/>
    </source>
</evidence>
<dbReference type="PANTHER" id="PTHR11177:SF403">
    <property type="entry name" value="CHITINASE 2-RELATED"/>
    <property type="match status" value="1"/>
</dbReference>
<gene>
    <name evidence="2" type="ORF">AFUS01_LOCUS40692</name>
</gene>
<organism evidence="2 3">
    <name type="scientific">Allacma fusca</name>
    <dbReference type="NCBI Taxonomy" id="39272"/>
    <lineage>
        <taxon>Eukaryota</taxon>
        <taxon>Metazoa</taxon>
        <taxon>Ecdysozoa</taxon>
        <taxon>Arthropoda</taxon>
        <taxon>Hexapoda</taxon>
        <taxon>Collembola</taxon>
        <taxon>Symphypleona</taxon>
        <taxon>Sminthuridae</taxon>
        <taxon>Allacma</taxon>
    </lineage>
</organism>
<keyword evidence="3" id="KW-1185">Reference proteome</keyword>